<evidence type="ECO:0000313" key="2">
    <source>
        <dbReference type="Proteomes" id="UP001371456"/>
    </source>
</evidence>
<organism evidence="1 2">
    <name type="scientific">Solanum bulbocastanum</name>
    <name type="common">Wild potato</name>
    <dbReference type="NCBI Taxonomy" id="147425"/>
    <lineage>
        <taxon>Eukaryota</taxon>
        <taxon>Viridiplantae</taxon>
        <taxon>Streptophyta</taxon>
        <taxon>Embryophyta</taxon>
        <taxon>Tracheophyta</taxon>
        <taxon>Spermatophyta</taxon>
        <taxon>Magnoliopsida</taxon>
        <taxon>eudicotyledons</taxon>
        <taxon>Gunneridae</taxon>
        <taxon>Pentapetalae</taxon>
        <taxon>asterids</taxon>
        <taxon>lamiids</taxon>
        <taxon>Solanales</taxon>
        <taxon>Solanaceae</taxon>
        <taxon>Solanoideae</taxon>
        <taxon>Solaneae</taxon>
        <taxon>Solanum</taxon>
    </lineage>
</organism>
<dbReference type="EMBL" id="JBANQN010000009">
    <property type="protein sequence ID" value="KAK6780316.1"/>
    <property type="molecule type" value="Genomic_DNA"/>
</dbReference>
<evidence type="ECO:0000313" key="1">
    <source>
        <dbReference type="EMBL" id="KAK6780316.1"/>
    </source>
</evidence>
<name>A0AAN8T7W2_SOLBU</name>
<accession>A0AAN8T7W2</accession>
<protein>
    <submittedName>
        <fullName evidence="1">Uncharacterized protein</fullName>
    </submittedName>
</protein>
<sequence length="112" mass="12762">MLTIREAMIYKKLTKSSLTRSANGLQLPGKEVREKLLPHISAPVALIPLVIERIKKQQVKEDLDFVVVSEIGDHDWDTIFPPNSHGRLNKLIILMQRTSKSKLKLKILAKLK</sequence>
<dbReference type="Proteomes" id="UP001371456">
    <property type="component" value="Unassembled WGS sequence"/>
</dbReference>
<reference evidence="1 2" key="1">
    <citation type="submission" date="2024-02" db="EMBL/GenBank/DDBJ databases">
        <title>de novo genome assembly of Solanum bulbocastanum strain 11H21.</title>
        <authorList>
            <person name="Hosaka A.J."/>
        </authorList>
    </citation>
    <scope>NUCLEOTIDE SEQUENCE [LARGE SCALE GENOMIC DNA]</scope>
    <source>
        <tissue evidence="1">Young leaves</tissue>
    </source>
</reference>
<comment type="caution">
    <text evidence="1">The sequence shown here is derived from an EMBL/GenBank/DDBJ whole genome shotgun (WGS) entry which is preliminary data.</text>
</comment>
<gene>
    <name evidence="1" type="ORF">RDI58_022500</name>
</gene>
<keyword evidence="2" id="KW-1185">Reference proteome</keyword>
<dbReference type="AlphaFoldDB" id="A0AAN8T7W2"/>
<proteinExistence type="predicted"/>